<comment type="caution">
    <text evidence="2">The sequence shown here is derived from an EMBL/GenBank/DDBJ whole genome shotgun (WGS) entry which is preliminary data.</text>
</comment>
<dbReference type="GO" id="GO:0002161">
    <property type="term" value="F:aminoacyl-tRNA deacylase activity"/>
    <property type="evidence" value="ECO:0007669"/>
    <property type="project" value="InterPro"/>
</dbReference>
<dbReference type="SUPFAM" id="SSF55826">
    <property type="entry name" value="YbaK/ProRS associated domain"/>
    <property type="match status" value="1"/>
</dbReference>
<dbReference type="EMBL" id="JXXV01000002">
    <property type="protein sequence ID" value="KJY85453.1"/>
    <property type="molecule type" value="Genomic_DNA"/>
</dbReference>
<gene>
    <name evidence="2" type="ORF">TW81_00255</name>
</gene>
<keyword evidence="3" id="KW-1185">Reference proteome</keyword>
<dbReference type="AlphaFoldDB" id="A0A0F4NRJ3"/>
<evidence type="ECO:0000313" key="3">
    <source>
        <dbReference type="Proteomes" id="UP000033673"/>
    </source>
</evidence>
<dbReference type="InterPro" id="IPR007214">
    <property type="entry name" value="YbaK/aa-tRNA-synth-assoc-dom"/>
</dbReference>
<dbReference type="OrthoDB" id="9798760at2"/>
<dbReference type="InterPro" id="IPR036754">
    <property type="entry name" value="YbaK/aa-tRNA-synt-asso_dom_sf"/>
</dbReference>
<reference evidence="2 3" key="1">
    <citation type="journal article" date="2015" name="BMC Genomics">
        <title>Genome mining reveals unlocked bioactive potential of marine Gram-negative bacteria.</title>
        <authorList>
            <person name="Machado H."/>
            <person name="Sonnenschein E.C."/>
            <person name="Melchiorsen J."/>
            <person name="Gram L."/>
        </authorList>
    </citation>
    <scope>NUCLEOTIDE SEQUENCE [LARGE SCALE GENOMIC DNA]</scope>
    <source>
        <strain evidence="2 3">S2757</strain>
    </source>
</reference>
<proteinExistence type="predicted"/>
<evidence type="ECO:0000259" key="1">
    <source>
        <dbReference type="Pfam" id="PF04073"/>
    </source>
</evidence>
<dbReference type="CDD" id="cd04332">
    <property type="entry name" value="YbaK_like"/>
    <property type="match status" value="1"/>
</dbReference>
<dbReference type="Gene3D" id="3.90.960.10">
    <property type="entry name" value="YbaK/aminoacyl-tRNA synthetase-associated domain"/>
    <property type="match status" value="1"/>
</dbReference>
<dbReference type="PANTHER" id="PTHR30411:SF9">
    <property type="entry name" value="MULTIFUNCTIONAL SER_THR-TRNA DEACYLASE PROXP-Y"/>
    <property type="match status" value="1"/>
</dbReference>
<dbReference type="PANTHER" id="PTHR30411">
    <property type="entry name" value="CYTOPLASMIC PROTEIN"/>
    <property type="match status" value="1"/>
</dbReference>
<name>A0A0F4NRJ3_9VIBR</name>
<dbReference type="Pfam" id="PF04073">
    <property type="entry name" value="tRNA_edit"/>
    <property type="match status" value="1"/>
</dbReference>
<accession>A0A0F4NRJ3</accession>
<evidence type="ECO:0000313" key="2">
    <source>
        <dbReference type="EMBL" id="KJY85453.1"/>
    </source>
</evidence>
<dbReference type="STRING" id="579748.TW81_00255"/>
<dbReference type="PATRIC" id="fig|579748.3.peg.52"/>
<dbReference type="Proteomes" id="UP000033673">
    <property type="component" value="Unassembled WGS sequence"/>
</dbReference>
<organism evidence="2 3">
    <name type="scientific">Vibrio galatheae</name>
    <dbReference type="NCBI Taxonomy" id="579748"/>
    <lineage>
        <taxon>Bacteria</taxon>
        <taxon>Pseudomonadati</taxon>
        <taxon>Pseudomonadota</taxon>
        <taxon>Gammaproteobacteria</taxon>
        <taxon>Vibrionales</taxon>
        <taxon>Vibrionaceae</taxon>
        <taxon>Vibrio</taxon>
    </lineage>
</organism>
<feature type="domain" description="YbaK/aminoacyl-tRNA synthetase-associated" evidence="1">
    <location>
        <begin position="27"/>
        <end position="146"/>
    </location>
</feature>
<sequence>MTDPISTHITQYLAQQQIDFRLLPHQSPATTIEDAAQQRGIRPAQMVKSIVLRDMSNRFAIACAPGDKAVDPKKVRALLDWRRMTCVAVNEVASLTGYKIGTVVPLLLRTPMVIVFDQQLLLEPEVTISSGSNMAGIALDCQDLVQLCQPVIGQICRD</sequence>
<protein>
    <submittedName>
        <fullName evidence="2">Regulatory protein</fullName>
    </submittedName>
</protein>
<dbReference type="RefSeq" id="WP_045953723.1">
    <property type="nucleotide sequence ID" value="NZ_JXXV01000002.1"/>
</dbReference>